<reference evidence="3" key="2">
    <citation type="submission" date="2020-04" db="EMBL/GenBank/DDBJ databases">
        <authorList>
            <consortium name="NCBI Genome Project"/>
        </authorList>
    </citation>
    <scope>NUCLEOTIDE SEQUENCE</scope>
    <source>
        <strain evidence="3">CBS 781.70</strain>
    </source>
</reference>
<protein>
    <recommendedName>
        <fullName evidence="4">TPR-like protein</fullName>
    </recommendedName>
</protein>
<evidence type="ECO:0000313" key="1">
    <source>
        <dbReference type="EMBL" id="KAF1809924.1"/>
    </source>
</evidence>
<reference evidence="3" key="3">
    <citation type="submission" date="2025-04" db="UniProtKB">
        <authorList>
            <consortium name="RefSeq"/>
        </authorList>
    </citation>
    <scope>IDENTIFICATION</scope>
    <source>
        <strain evidence="3">CBS 781.70</strain>
    </source>
</reference>
<evidence type="ECO:0000313" key="2">
    <source>
        <dbReference type="Proteomes" id="UP000504638"/>
    </source>
</evidence>
<dbReference type="PANTHER" id="PTHR19959">
    <property type="entry name" value="KINESIN LIGHT CHAIN"/>
    <property type="match status" value="1"/>
</dbReference>
<dbReference type="Proteomes" id="UP000504638">
    <property type="component" value="Unplaced"/>
</dbReference>
<organism evidence="1">
    <name type="scientific">Eremomyces bilateralis CBS 781.70</name>
    <dbReference type="NCBI Taxonomy" id="1392243"/>
    <lineage>
        <taxon>Eukaryota</taxon>
        <taxon>Fungi</taxon>
        <taxon>Dikarya</taxon>
        <taxon>Ascomycota</taxon>
        <taxon>Pezizomycotina</taxon>
        <taxon>Dothideomycetes</taxon>
        <taxon>Dothideomycetes incertae sedis</taxon>
        <taxon>Eremomycetales</taxon>
        <taxon>Eremomycetaceae</taxon>
        <taxon>Eremomyces</taxon>
    </lineage>
</organism>
<dbReference type="Gene3D" id="1.25.40.10">
    <property type="entry name" value="Tetratricopeptide repeat domain"/>
    <property type="match status" value="1"/>
</dbReference>
<evidence type="ECO:0008006" key="4">
    <source>
        <dbReference type="Google" id="ProtNLM"/>
    </source>
</evidence>
<dbReference type="SUPFAM" id="SSF48452">
    <property type="entry name" value="TPR-like"/>
    <property type="match status" value="1"/>
</dbReference>
<gene>
    <name evidence="1 3" type="ORF">P152DRAFT_516342</name>
</gene>
<name>A0A6G1FVW4_9PEZI</name>
<dbReference type="GeneID" id="54423511"/>
<accession>A0A6G1FVW4</accession>
<dbReference type="AlphaFoldDB" id="A0A6G1FVW4"/>
<reference evidence="1 3" key="1">
    <citation type="submission" date="2020-01" db="EMBL/GenBank/DDBJ databases">
        <authorList>
            <consortium name="DOE Joint Genome Institute"/>
            <person name="Haridas S."/>
            <person name="Albert R."/>
            <person name="Binder M."/>
            <person name="Bloem J."/>
            <person name="Labutti K."/>
            <person name="Salamov A."/>
            <person name="Andreopoulos B."/>
            <person name="Baker S.E."/>
            <person name="Barry K."/>
            <person name="Bills G."/>
            <person name="Bluhm B.H."/>
            <person name="Cannon C."/>
            <person name="Castanera R."/>
            <person name="Culley D.E."/>
            <person name="Daum C."/>
            <person name="Ezra D."/>
            <person name="Gonzalez J.B."/>
            <person name="Henrissat B."/>
            <person name="Kuo A."/>
            <person name="Liang C."/>
            <person name="Lipzen A."/>
            <person name="Lutzoni F."/>
            <person name="Magnuson J."/>
            <person name="Mondo S."/>
            <person name="Nolan M."/>
            <person name="Ohm R."/>
            <person name="Pangilinan J."/>
            <person name="Park H.-J."/>
            <person name="Ramirez L."/>
            <person name="Alfaro M."/>
            <person name="Sun H."/>
            <person name="Tritt A."/>
            <person name="Yoshinaga Y."/>
            <person name="Zwiers L.-H."/>
            <person name="Turgeon B.G."/>
            <person name="Goodwin S.B."/>
            <person name="Spatafora J.W."/>
            <person name="Crous P.W."/>
            <person name="Grigoriev I.V."/>
        </authorList>
    </citation>
    <scope>NUCLEOTIDE SEQUENCE</scope>
    <source>
        <strain evidence="1 3">CBS 781.70</strain>
    </source>
</reference>
<dbReference type="RefSeq" id="XP_033531555.1">
    <property type="nucleotide sequence ID" value="XM_033682941.1"/>
</dbReference>
<dbReference type="EMBL" id="ML975169">
    <property type="protein sequence ID" value="KAF1809924.1"/>
    <property type="molecule type" value="Genomic_DNA"/>
</dbReference>
<dbReference type="InterPro" id="IPR012344">
    <property type="entry name" value="Matrix_HIV/RSV_N"/>
</dbReference>
<evidence type="ECO:0000313" key="3">
    <source>
        <dbReference type="RefSeq" id="XP_033531555.1"/>
    </source>
</evidence>
<sequence length="417" mass="47093">MAFRPNVRGIGSHHLDRGYFARPDAPLDSLLRWHFRQAVLANMRDAGEPIFEHDFPPGQRREWSLSYLAGLALKWSYLNQLASRDHQNLAEMSNMLSAILGYSYEQIGILDALWIAIGIGELAISITPENHSDIAKHQITLGIQSGRRYERRGQGKWLGRRFERTDDIKDLEDSIRLAEQALDLTPKAHSDRPGYLNSLGVKPTLRYERTGETAGREEAIRAAQQALDSTPDDHPVRSSYLNSLGNKLGRRYERTGWMGDLENAIQLAQLAIDSTPYDHPDRAGYLDNLGNILSWRYERTCEMGDLEVAIQVAQHAVDSTLEDLPDRASRLNSLGNKLVRRHERTGESADLNESAYSFFQAWKCENGVPFHRISAASSGIRALGQLRDYESAAKLLWDAINLLPIVNNRTLEHGNQQ</sequence>
<dbReference type="InterPro" id="IPR011990">
    <property type="entry name" value="TPR-like_helical_dom_sf"/>
</dbReference>
<keyword evidence="2" id="KW-1185">Reference proteome</keyword>
<proteinExistence type="predicted"/>
<dbReference type="Gene3D" id="1.10.150.90">
    <property type="entry name" value="Immunodeficiency lentiviruses, gag gene matrix protein p17"/>
    <property type="match status" value="1"/>
</dbReference>
<dbReference type="PANTHER" id="PTHR19959:SF119">
    <property type="entry name" value="FUNGAL LIPASE-LIKE DOMAIN-CONTAINING PROTEIN"/>
    <property type="match status" value="1"/>
</dbReference>
<dbReference type="OrthoDB" id="3945816at2759"/>